<feature type="transmembrane region" description="Helical" evidence="13">
    <location>
        <begin position="75"/>
        <end position="93"/>
    </location>
</feature>
<evidence type="ECO:0000256" key="5">
    <source>
        <dbReference type="ARBA" id="ARBA00022723"/>
    </source>
</evidence>
<keyword evidence="17" id="KW-1185">Reference proteome</keyword>
<keyword evidence="4 13" id="KW-0812">Transmembrane</keyword>
<dbReference type="GO" id="GO:0005506">
    <property type="term" value="F:iron ion binding"/>
    <property type="evidence" value="ECO:0007669"/>
    <property type="project" value="InterPro"/>
</dbReference>
<protein>
    <recommendedName>
        <fullName evidence="10">Menaquinol:cytochrome c reductase cytochrome c subunit</fullName>
    </recommendedName>
</protein>
<evidence type="ECO:0000256" key="11">
    <source>
        <dbReference type="PIRSR" id="PIRSR036636-50"/>
    </source>
</evidence>
<feature type="binding site" description="covalent" evidence="11">
    <location>
        <position position="195"/>
    </location>
    <ligand>
        <name>heme c</name>
        <dbReference type="ChEBI" id="CHEBI:61717"/>
    </ligand>
</feature>
<dbReference type="InterPro" id="IPR036909">
    <property type="entry name" value="Cyt_c-like_dom_sf"/>
</dbReference>
<dbReference type="InterPro" id="IPR027387">
    <property type="entry name" value="Cytb/b6-like_sf"/>
</dbReference>
<evidence type="ECO:0000256" key="7">
    <source>
        <dbReference type="ARBA" id="ARBA00022989"/>
    </source>
</evidence>
<keyword evidence="6 10" id="KW-0249">Electron transport</keyword>
<dbReference type="RefSeq" id="WP_190999939.1">
    <property type="nucleotide sequence ID" value="NZ_JACXSI010000069.1"/>
</dbReference>
<evidence type="ECO:0000256" key="8">
    <source>
        <dbReference type="ARBA" id="ARBA00023004"/>
    </source>
</evidence>
<feature type="transmembrane region" description="Helical" evidence="13">
    <location>
        <begin position="46"/>
        <end position="63"/>
    </location>
</feature>
<comment type="similarity">
    <text evidence="10">Belongs to the cytochrome b family.</text>
</comment>
<keyword evidence="9 13" id="KW-0472">Membrane</keyword>
<dbReference type="InterPro" id="IPR012049">
    <property type="entry name" value="MenaQ_cyt_c_Rdtase_cyt_b/c-su"/>
</dbReference>
<evidence type="ECO:0000256" key="9">
    <source>
        <dbReference type="ARBA" id="ARBA00023136"/>
    </source>
</evidence>
<reference evidence="16" key="1">
    <citation type="submission" date="2020-09" db="EMBL/GenBank/DDBJ databases">
        <title>Bacillus faecalis sp. nov., a moderately halophilic bacterium isolated from cow faeces.</title>
        <authorList>
            <person name="Jiang L."/>
            <person name="Lee J."/>
        </authorList>
    </citation>
    <scope>NUCLEOTIDE SEQUENCE</scope>
    <source>
        <strain evidence="16">AGMB 02131</strain>
    </source>
</reference>
<dbReference type="Pfam" id="PF00032">
    <property type="entry name" value="Cytochrom_B_C"/>
    <property type="match status" value="1"/>
</dbReference>
<comment type="subcellular location">
    <subcellularLocation>
        <location evidence="1">Membrane</location>
        <topology evidence="1">Multi-pass membrane protein</topology>
    </subcellularLocation>
</comment>
<evidence type="ECO:0000256" key="13">
    <source>
        <dbReference type="SAM" id="Phobius"/>
    </source>
</evidence>
<evidence type="ECO:0000256" key="2">
    <source>
        <dbReference type="ARBA" id="ARBA00022448"/>
    </source>
</evidence>
<dbReference type="SUPFAM" id="SSF81648">
    <property type="entry name" value="a domain/subunit of cytochrome bc1 complex (Ubiquinol-cytochrome c reductase)"/>
    <property type="match status" value="1"/>
</dbReference>
<feature type="domain" description="Cytochrome b/b6 C-terminal region profile" evidence="14">
    <location>
        <begin position="27"/>
        <end position="154"/>
    </location>
</feature>
<evidence type="ECO:0000259" key="14">
    <source>
        <dbReference type="PROSITE" id="PS51003"/>
    </source>
</evidence>
<evidence type="ECO:0000256" key="12">
    <source>
        <dbReference type="PIRSR" id="PIRSR036636-51"/>
    </source>
</evidence>
<evidence type="ECO:0000256" key="10">
    <source>
        <dbReference type="PIRNR" id="PIRNR036636"/>
    </source>
</evidence>
<feature type="domain" description="Cytochrome c" evidence="15">
    <location>
        <begin position="178"/>
        <end position="253"/>
    </location>
</feature>
<comment type="subunit">
    <text evidence="10">The main subunits of the menaquinol:cytochrome c complex are a Rieske-type iron-sulfur protein (QcrA), a cytochrome b (QcrB) and a cytochrome c (QcrC).</text>
</comment>
<comment type="caution">
    <text evidence="16">The sequence shown here is derived from an EMBL/GenBank/DDBJ whole genome shotgun (WGS) entry which is preliminary data.</text>
</comment>
<gene>
    <name evidence="16" type="ORF">IEO70_18935</name>
</gene>
<dbReference type="GO" id="GO:0020037">
    <property type="term" value="F:heme binding"/>
    <property type="evidence" value="ECO:0007669"/>
    <property type="project" value="InterPro"/>
</dbReference>
<dbReference type="EMBL" id="JACXSI010000069">
    <property type="protein sequence ID" value="MBD3110405.1"/>
    <property type="molecule type" value="Genomic_DNA"/>
</dbReference>
<dbReference type="InterPro" id="IPR005798">
    <property type="entry name" value="Cyt_b/b6_C"/>
</dbReference>
<comment type="function">
    <text evidence="10">Component of the menaquinol:cytochrome c reductase complex.</text>
</comment>
<feature type="binding site" description="axial binding residue" evidence="12">
    <location>
        <position position="196"/>
    </location>
    <ligand>
        <name>heme c</name>
        <dbReference type="ChEBI" id="CHEBI:61717"/>
    </ligand>
    <ligandPart>
        <name>Fe</name>
        <dbReference type="ChEBI" id="CHEBI:18248"/>
    </ligandPart>
</feature>
<dbReference type="Proteomes" id="UP000602076">
    <property type="component" value="Unassembled WGS sequence"/>
</dbReference>
<dbReference type="Pfam" id="PF13442">
    <property type="entry name" value="Cytochrome_CBB3"/>
    <property type="match status" value="1"/>
</dbReference>
<evidence type="ECO:0000256" key="4">
    <source>
        <dbReference type="ARBA" id="ARBA00022692"/>
    </source>
</evidence>
<dbReference type="InterPro" id="IPR009056">
    <property type="entry name" value="Cyt_c-like_dom"/>
</dbReference>
<evidence type="ECO:0000256" key="6">
    <source>
        <dbReference type="ARBA" id="ARBA00022982"/>
    </source>
</evidence>
<dbReference type="PANTHER" id="PTHR37823">
    <property type="entry name" value="CYTOCHROME C-553-LIKE"/>
    <property type="match status" value="1"/>
</dbReference>
<keyword evidence="3 11" id="KW-0349">Heme</keyword>
<dbReference type="PIRSF" id="PIRSF036636">
    <property type="entry name" value="QcrC"/>
    <property type="match status" value="1"/>
</dbReference>
<dbReference type="GO" id="GO:0009055">
    <property type="term" value="F:electron transfer activity"/>
    <property type="evidence" value="ECO:0007669"/>
    <property type="project" value="InterPro"/>
</dbReference>
<dbReference type="SUPFAM" id="SSF46626">
    <property type="entry name" value="Cytochrome c"/>
    <property type="match status" value="1"/>
</dbReference>
<dbReference type="InterPro" id="IPR036150">
    <property type="entry name" value="Cyt_b/b6_C_sf"/>
</dbReference>
<feature type="transmembrane region" description="Helical" evidence="13">
    <location>
        <begin position="136"/>
        <end position="154"/>
    </location>
</feature>
<proteinExistence type="inferred from homology"/>
<dbReference type="InterPro" id="IPR051811">
    <property type="entry name" value="Cytochrome_c550/c551-like"/>
</dbReference>
<accession>A0A927HC31</accession>
<name>A0A927HC31_9BACI</name>
<dbReference type="GO" id="GO:0016020">
    <property type="term" value="C:membrane"/>
    <property type="evidence" value="ECO:0007669"/>
    <property type="project" value="UniProtKB-SubCell"/>
</dbReference>
<organism evidence="16 17">
    <name type="scientific">Peribacillus faecalis</name>
    <dbReference type="NCBI Taxonomy" id="2772559"/>
    <lineage>
        <taxon>Bacteria</taxon>
        <taxon>Bacillati</taxon>
        <taxon>Bacillota</taxon>
        <taxon>Bacilli</taxon>
        <taxon>Bacillales</taxon>
        <taxon>Bacillaceae</taxon>
        <taxon>Peribacillus</taxon>
    </lineage>
</organism>
<dbReference type="GO" id="GO:0016491">
    <property type="term" value="F:oxidoreductase activity"/>
    <property type="evidence" value="ECO:0007669"/>
    <property type="project" value="InterPro"/>
</dbReference>
<dbReference type="PROSITE" id="PS51007">
    <property type="entry name" value="CYTC"/>
    <property type="match status" value="1"/>
</dbReference>
<evidence type="ECO:0000256" key="3">
    <source>
        <dbReference type="ARBA" id="ARBA00022617"/>
    </source>
</evidence>
<feature type="transmembrane region" description="Helical" evidence="13">
    <location>
        <begin position="105"/>
        <end position="124"/>
    </location>
</feature>
<dbReference type="PANTHER" id="PTHR37823:SF4">
    <property type="entry name" value="MENAQUINOL-CYTOCHROME C REDUCTASE CYTOCHROME B_C SUBUNIT"/>
    <property type="match status" value="1"/>
</dbReference>
<keyword evidence="2 10" id="KW-0813">Transport</keyword>
<evidence type="ECO:0000259" key="15">
    <source>
        <dbReference type="PROSITE" id="PS51007"/>
    </source>
</evidence>
<evidence type="ECO:0000313" key="17">
    <source>
        <dbReference type="Proteomes" id="UP000602076"/>
    </source>
</evidence>
<keyword evidence="5 12" id="KW-0479">Metal-binding</keyword>
<sequence length="255" mass="27653">MHRGKGMKFVGDSRITAVKTPNIPKDYSEYPGKTEAFWPNFLLKEWMVGAVFLVGFLALCVAHDPPLEKMADPAAVGYIPLPDWYFLFLYQLLKYTYASGPYNVIGAMVMPGLAFGALLLAPFIDRGPERRPFKRPFATGFMLLSVISIFYLTWASVDMHDWEAAKKQGEIVLGPEIDQEDPGYAVYEASGCIGCHGGNLEGGPGAPTLAGTGLTAEEIAEIAVNGTGSMPAGLYKGTDEDLQLLSEFIAGIEAE</sequence>
<dbReference type="Gene3D" id="1.20.810.10">
    <property type="entry name" value="Cytochrome Bc1 Complex, Chain C"/>
    <property type="match status" value="1"/>
</dbReference>
<evidence type="ECO:0000256" key="1">
    <source>
        <dbReference type="ARBA" id="ARBA00004141"/>
    </source>
</evidence>
<dbReference type="AlphaFoldDB" id="A0A927HC31"/>
<dbReference type="PROSITE" id="PS51003">
    <property type="entry name" value="CYTB_CTER"/>
    <property type="match status" value="1"/>
</dbReference>
<feature type="binding site" description="covalent" evidence="11">
    <location>
        <position position="192"/>
    </location>
    <ligand>
        <name>heme c</name>
        <dbReference type="ChEBI" id="CHEBI:61717"/>
    </ligand>
</feature>
<evidence type="ECO:0000313" key="16">
    <source>
        <dbReference type="EMBL" id="MBD3110405.1"/>
    </source>
</evidence>
<dbReference type="Gene3D" id="1.10.760.10">
    <property type="entry name" value="Cytochrome c-like domain"/>
    <property type="match status" value="1"/>
</dbReference>
<keyword evidence="8 12" id="KW-0408">Iron</keyword>
<keyword evidence="7 13" id="KW-1133">Transmembrane helix</keyword>